<evidence type="ECO:0000313" key="3">
    <source>
        <dbReference type="Proteomes" id="UP000199230"/>
    </source>
</evidence>
<dbReference type="Proteomes" id="UP000199230">
    <property type="component" value="Unassembled WGS sequence"/>
</dbReference>
<reference evidence="2 3" key="1">
    <citation type="submission" date="2016-10" db="EMBL/GenBank/DDBJ databases">
        <authorList>
            <person name="de Groot N.N."/>
        </authorList>
    </citation>
    <scope>NUCLEOTIDE SEQUENCE [LARGE SCALE GENOMIC DNA]</scope>
    <source>
        <strain evidence="2 3">APO</strain>
    </source>
</reference>
<dbReference type="InterPro" id="IPR025540">
    <property type="entry name" value="FlK"/>
</dbReference>
<dbReference type="Pfam" id="PF22636">
    <property type="entry name" value="FlK"/>
    <property type="match status" value="1"/>
</dbReference>
<dbReference type="SUPFAM" id="SSF54637">
    <property type="entry name" value="Thioesterase/thiol ester dehydrase-isomerase"/>
    <property type="match status" value="1"/>
</dbReference>
<dbReference type="PANTHER" id="PTHR36934">
    <property type="entry name" value="BLR0278 PROTEIN"/>
    <property type="match status" value="1"/>
</dbReference>
<protein>
    <submittedName>
        <fullName evidence="2">Predicted thioesterase</fullName>
    </submittedName>
</protein>
<dbReference type="EMBL" id="FNPV01000001">
    <property type="protein sequence ID" value="SDY24853.1"/>
    <property type="molecule type" value="Genomic_DNA"/>
</dbReference>
<evidence type="ECO:0000259" key="1">
    <source>
        <dbReference type="Pfam" id="PF22636"/>
    </source>
</evidence>
<accession>A0A1H3IAP9</accession>
<dbReference type="OrthoDB" id="6902891at2"/>
<keyword evidence="3" id="KW-1185">Reference proteome</keyword>
<organism evidence="2 3">
    <name type="scientific">Tindallia californiensis</name>
    <dbReference type="NCBI Taxonomy" id="159292"/>
    <lineage>
        <taxon>Bacteria</taxon>
        <taxon>Bacillati</taxon>
        <taxon>Bacillota</taxon>
        <taxon>Clostridia</taxon>
        <taxon>Peptostreptococcales</taxon>
        <taxon>Tindalliaceae</taxon>
        <taxon>Tindallia</taxon>
    </lineage>
</organism>
<dbReference type="InterPro" id="IPR054485">
    <property type="entry name" value="FlK-like_dom"/>
</dbReference>
<dbReference type="Gene3D" id="3.10.129.10">
    <property type="entry name" value="Hotdog Thioesterase"/>
    <property type="match status" value="1"/>
</dbReference>
<dbReference type="AlphaFoldDB" id="A0A1H3IAP9"/>
<dbReference type="RefSeq" id="WP_093309781.1">
    <property type="nucleotide sequence ID" value="NZ_FNPV01000001.1"/>
</dbReference>
<dbReference type="PANTHER" id="PTHR36934:SF1">
    <property type="entry name" value="THIOESTERASE DOMAIN-CONTAINING PROTEIN"/>
    <property type="match status" value="1"/>
</dbReference>
<gene>
    <name evidence="2" type="ORF">SAMN05192546_10185</name>
</gene>
<dbReference type="STRING" id="159292.SAMN05192546_10185"/>
<evidence type="ECO:0000313" key="2">
    <source>
        <dbReference type="EMBL" id="SDY24853.1"/>
    </source>
</evidence>
<name>A0A1H3IAP9_9FIRM</name>
<dbReference type="InterPro" id="IPR029069">
    <property type="entry name" value="HotDog_dom_sf"/>
</dbReference>
<sequence>MHEDFTLSEGLEYCVQKRVAYEDTTVSFGRAGIETLFSTTALVGMMIEAAVELVGKNVPEGFITVGKKIEITHEKPTLQGMQVTVKAKLDRIDGSALHFEMTCYDEIGEIAKGKQERYLVNKDALIKRAHERAQALEDLNR</sequence>
<feature type="domain" description="Fluoroacetyl-CoA-specific thioesterase-like" evidence="1">
    <location>
        <begin position="22"/>
        <end position="123"/>
    </location>
</feature>
<proteinExistence type="predicted"/>